<dbReference type="AlphaFoldDB" id="A0A7W3YEG6"/>
<feature type="domain" description="Tetrapyrrole methylase" evidence="1">
    <location>
        <begin position="12"/>
        <end position="217"/>
    </location>
</feature>
<dbReference type="InterPro" id="IPR000878">
    <property type="entry name" value="4pyrrol_Mease"/>
</dbReference>
<dbReference type="SUPFAM" id="SSF53790">
    <property type="entry name" value="Tetrapyrrole methylase"/>
    <property type="match status" value="1"/>
</dbReference>
<name>A0A7W3YEG6_9GAMM</name>
<dbReference type="InterPro" id="IPR014777">
    <property type="entry name" value="4pyrrole_Mease_sub1"/>
</dbReference>
<dbReference type="RefSeq" id="WP_182669541.1">
    <property type="nucleotide sequence ID" value="NZ_JACHTE010000006.1"/>
</dbReference>
<reference evidence="2 3" key="1">
    <citation type="submission" date="2020-07" db="EMBL/GenBank/DDBJ databases">
        <authorList>
            <person name="Xu S."/>
            <person name="Li A."/>
        </authorList>
    </citation>
    <scope>NUCLEOTIDE SEQUENCE [LARGE SCALE GENOMIC DNA]</scope>
    <source>
        <strain evidence="2 3">SG-8</strain>
    </source>
</reference>
<evidence type="ECO:0000259" key="1">
    <source>
        <dbReference type="Pfam" id="PF00590"/>
    </source>
</evidence>
<comment type="caution">
    <text evidence="2">The sequence shown here is derived from an EMBL/GenBank/DDBJ whole genome shotgun (WGS) entry which is preliminary data.</text>
</comment>
<keyword evidence="3" id="KW-1185">Reference proteome</keyword>
<gene>
    <name evidence="2" type="ORF">H4F99_09730</name>
</gene>
<dbReference type="CDD" id="cd19916">
    <property type="entry name" value="OphMA_like"/>
    <property type="match status" value="1"/>
</dbReference>
<evidence type="ECO:0000313" key="2">
    <source>
        <dbReference type="EMBL" id="MBB1088769.1"/>
    </source>
</evidence>
<dbReference type="InterPro" id="IPR035996">
    <property type="entry name" value="4pyrrol_Methylase_sf"/>
</dbReference>
<dbReference type="Gene3D" id="3.40.1010.10">
    <property type="entry name" value="Cobalt-precorrin-4 Transmethylase, Domain 1"/>
    <property type="match status" value="1"/>
</dbReference>
<accession>A0A7W3YEG6</accession>
<dbReference type="Pfam" id="PF00590">
    <property type="entry name" value="TP_methylase"/>
    <property type="match status" value="1"/>
</dbReference>
<dbReference type="Proteomes" id="UP000552587">
    <property type="component" value="Unassembled WGS sequence"/>
</dbReference>
<proteinExistence type="predicted"/>
<dbReference type="EMBL" id="JACHTE010000006">
    <property type="protein sequence ID" value="MBB1088769.1"/>
    <property type="molecule type" value="Genomic_DNA"/>
</dbReference>
<sequence>MAASADGSGGRLACVGLGMMLGAHIGPRARSHVEQANVVFAAVSDPLVEQWLQGMNDDVRSLQVYYAEGKPRRETYRQMVEAMLEPVRAGRFVCGAFYGHPGVFARAPHEAIAQARAEGFIAYMEPGVSAEACLYADLGIDPGRFGCQHHEASQLLLYRRRLDPSAHLVVWQAGWVGDRQCLRFSTGPAQRALLVERLREDYPADHEIIVYEAATLPVGSPRIERLRLDRLEAAVLNPHSTLVLPPAIALQPDLSMQARIDALARSEAIPAAV</sequence>
<organism evidence="2 3">
    <name type="scientific">Marilutibacter penaei</name>
    <dbReference type="NCBI Taxonomy" id="2759900"/>
    <lineage>
        <taxon>Bacteria</taxon>
        <taxon>Pseudomonadati</taxon>
        <taxon>Pseudomonadota</taxon>
        <taxon>Gammaproteobacteria</taxon>
        <taxon>Lysobacterales</taxon>
        <taxon>Lysobacteraceae</taxon>
        <taxon>Marilutibacter</taxon>
    </lineage>
</organism>
<dbReference type="GO" id="GO:0008168">
    <property type="term" value="F:methyltransferase activity"/>
    <property type="evidence" value="ECO:0007669"/>
    <property type="project" value="InterPro"/>
</dbReference>
<protein>
    <recommendedName>
        <fullName evidence="1">Tetrapyrrole methylase domain-containing protein</fullName>
    </recommendedName>
</protein>
<evidence type="ECO:0000313" key="3">
    <source>
        <dbReference type="Proteomes" id="UP000552587"/>
    </source>
</evidence>